<feature type="compositionally biased region" description="Low complexity" evidence="1">
    <location>
        <begin position="311"/>
        <end position="325"/>
    </location>
</feature>
<sequence length="325" mass="34095">MHAEEANDARRFPVVAQFAPFHRTVGPTRSLAHGERPSSIAGEWPAGAGRLARSGLPSQFSHATYEREASPSSMAHPPSCLTYEQPAGAMRVCEGNVSIDRNVTVFGIKQANMQDNTPTGNSFNPGDNATLNVNMEIEDENAMHAVVSVRQGELQRQLSTVTVSGELNESFSQDQVSVENSFDNVSGVATVSDSRIAGIDLSTDQSIPAIGLQGLFGVVASQAESDVGGDVVHASATVVSDSADANVTVQTLDSWPNDEYQYVHVAVGNESDGIVSSAGTVTLSRSDETDSSDDGTDSGDGGEDDGATIATVVTRPKPTTVTRPK</sequence>
<organism evidence="2 3">
    <name type="scientific">Haloarcula quadrata</name>
    <dbReference type="NCBI Taxonomy" id="182779"/>
    <lineage>
        <taxon>Archaea</taxon>
        <taxon>Methanobacteriati</taxon>
        <taxon>Methanobacteriota</taxon>
        <taxon>Stenosarchaea group</taxon>
        <taxon>Halobacteria</taxon>
        <taxon>Halobacteriales</taxon>
        <taxon>Haloarculaceae</taxon>
        <taxon>Haloarcula</taxon>
    </lineage>
</organism>
<protein>
    <submittedName>
        <fullName evidence="2">Uncharacterized protein</fullName>
    </submittedName>
</protein>
<feature type="compositionally biased region" description="Acidic residues" evidence="1">
    <location>
        <begin position="289"/>
        <end position="306"/>
    </location>
</feature>
<dbReference type="Proteomes" id="UP000268233">
    <property type="component" value="Unassembled WGS sequence"/>
</dbReference>
<name>A0A495R5Y2_9EURY</name>
<proteinExistence type="predicted"/>
<reference evidence="2 3" key="1">
    <citation type="submission" date="2018-10" db="EMBL/GenBank/DDBJ databases">
        <title>Genomic Encyclopedia of Archaeal and Bacterial Type Strains, Phase II (KMG-II): from individual species to whole genera.</title>
        <authorList>
            <person name="Goeker M."/>
        </authorList>
    </citation>
    <scope>NUCLEOTIDE SEQUENCE [LARGE SCALE GENOMIC DNA]</scope>
    <source>
        <strain evidence="2 3">DSM 11927</strain>
    </source>
</reference>
<keyword evidence="3" id="KW-1185">Reference proteome</keyword>
<feature type="region of interest" description="Disordered" evidence="1">
    <location>
        <begin position="281"/>
        <end position="325"/>
    </location>
</feature>
<dbReference type="EMBL" id="RBWW01000001">
    <property type="protein sequence ID" value="RKS82731.1"/>
    <property type="molecule type" value="Genomic_DNA"/>
</dbReference>
<comment type="caution">
    <text evidence="2">The sequence shown here is derived from an EMBL/GenBank/DDBJ whole genome shotgun (WGS) entry which is preliminary data.</text>
</comment>
<evidence type="ECO:0000256" key="1">
    <source>
        <dbReference type="SAM" id="MobiDB-lite"/>
    </source>
</evidence>
<gene>
    <name evidence="2" type="ORF">BDK61_2045</name>
</gene>
<accession>A0A495R5Y2</accession>
<evidence type="ECO:0000313" key="2">
    <source>
        <dbReference type="EMBL" id="RKS82731.1"/>
    </source>
</evidence>
<dbReference type="AlphaFoldDB" id="A0A495R5Y2"/>
<evidence type="ECO:0000313" key="3">
    <source>
        <dbReference type="Proteomes" id="UP000268233"/>
    </source>
</evidence>